<dbReference type="AlphaFoldDB" id="A0A0R1V9N0"/>
<dbReference type="GeneID" id="98307516"/>
<proteinExistence type="predicted"/>
<accession>A0A0R1V9N0</accession>
<dbReference type="Pfam" id="PF04525">
    <property type="entry name" value="LOR"/>
    <property type="match status" value="1"/>
</dbReference>
<keyword evidence="2" id="KW-1185">Reference proteome</keyword>
<dbReference type="Proteomes" id="UP000051166">
    <property type="component" value="Unassembled WGS sequence"/>
</dbReference>
<dbReference type="SUPFAM" id="SSF54518">
    <property type="entry name" value="Tubby C-terminal domain-like"/>
    <property type="match status" value="1"/>
</dbReference>
<evidence type="ECO:0000313" key="2">
    <source>
        <dbReference type="Proteomes" id="UP000051166"/>
    </source>
</evidence>
<dbReference type="InterPro" id="IPR007612">
    <property type="entry name" value="LOR"/>
</dbReference>
<reference evidence="1 2" key="1">
    <citation type="journal article" date="2015" name="Genome Announc.">
        <title>Expanding the biotechnology potential of lactobacilli through comparative genomics of 213 strains and associated genera.</title>
        <authorList>
            <person name="Sun Z."/>
            <person name="Harris H.M."/>
            <person name="McCann A."/>
            <person name="Guo C."/>
            <person name="Argimon S."/>
            <person name="Zhang W."/>
            <person name="Yang X."/>
            <person name="Jeffery I.B."/>
            <person name="Cooney J.C."/>
            <person name="Kagawa T.F."/>
            <person name="Liu W."/>
            <person name="Song Y."/>
            <person name="Salvetti E."/>
            <person name="Wrobel A."/>
            <person name="Rasinkangas P."/>
            <person name="Parkhill J."/>
            <person name="Rea M.C."/>
            <person name="O'Sullivan O."/>
            <person name="Ritari J."/>
            <person name="Douillard F.P."/>
            <person name="Paul Ross R."/>
            <person name="Yang R."/>
            <person name="Briner A.E."/>
            <person name="Felis G.E."/>
            <person name="de Vos W.M."/>
            <person name="Barrangou R."/>
            <person name="Klaenhammer T.R."/>
            <person name="Caufield P.W."/>
            <person name="Cui Y."/>
            <person name="Zhang H."/>
            <person name="O'Toole P.W."/>
        </authorList>
    </citation>
    <scope>NUCLEOTIDE SEQUENCE [LARGE SCALE GENOMIC DNA]</scope>
    <source>
        <strain evidence="1 2">DSM 16230</strain>
    </source>
</reference>
<dbReference type="RefSeq" id="WP_056960167.1">
    <property type="nucleotide sequence ID" value="NZ_AZFQ01000023.1"/>
</dbReference>
<evidence type="ECO:0000313" key="1">
    <source>
        <dbReference type="EMBL" id="KRL99730.1"/>
    </source>
</evidence>
<comment type="caution">
    <text evidence="1">The sequence shown here is derived from an EMBL/GenBank/DDBJ whole genome shotgun (WGS) entry which is preliminary data.</text>
</comment>
<dbReference type="STRING" id="1423801.FD50_GL000048"/>
<sequence>MRRLYAHKYRLGALGATKITNEFQQNIYLVVGKWGRHQDVLSVYAISGELLAEIKQRGFGIFPRFELFSHQQHVGTLRRYHLGRKDVLLVKKLNWIILGDFSTYRYNIYSGKEHLMSLREVALPRGDYLELAVKNTEDEALCLCIVAILDYFAHSAHRKKNPFLIPRAKFD</sequence>
<evidence type="ECO:0008006" key="3">
    <source>
        <dbReference type="Google" id="ProtNLM"/>
    </source>
</evidence>
<dbReference type="EMBL" id="AZFQ01000023">
    <property type="protein sequence ID" value="KRL99730.1"/>
    <property type="molecule type" value="Genomic_DNA"/>
</dbReference>
<gene>
    <name evidence="1" type="ORF">FD50_GL000048</name>
</gene>
<protein>
    <recommendedName>
        <fullName evidence="3">YxjI</fullName>
    </recommendedName>
</protein>
<dbReference type="PATRIC" id="fig|1423801.4.peg.46"/>
<dbReference type="OrthoDB" id="2248181at2"/>
<name>A0A0R1V9N0_9LACO</name>
<organism evidence="1 2">
    <name type="scientific">Liquorilactobacillus satsumensis DSM 16230 = JCM 12392</name>
    <dbReference type="NCBI Taxonomy" id="1423801"/>
    <lineage>
        <taxon>Bacteria</taxon>
        <taxon>Bacillati</taxon>
        <taxon>Bacillota</taxon>
        <taxon>Bacilli</taxon>
        <taxon>Lactobacillales</taxon>
        <taxon>Lactobacillaceae</taxon>
        <taxon>Liquorilactobacillus</taxon>
    </lineage>
</organism>
<dbReference type="InterPro" id="IPR025659">
    <property type="entry name" value="Tubby-like_C"/>
</dbReference>